<sequence>MPLSAVREQASKALS</sequence>
<keyword evidence="2" id="KW-1185">Reference proteome</keyword>
<dbReference type="Proteomes" id="UP001458880">
    <property type="component" value="Unassembled WGS sequence"/>
</dbReference>
<organism evidence="1 2">
    <name type="scientific">Popillia japonica</name>
    <name type="common">Japanese beetle</name>
    <dbReference type="NCBI Taxonomy" id="7064"/>
    <lineage>
        <taxon>Eukaryota</taxon>
        <taxon>Metazoa</taxon>
        <taxon>Ecdysozoa</taxon>
        <taxon>Arthropoda</taxon>
        <taxon>Hexapoda</taxon>
        <taxon>Insecta</taxon>
        <taxon>Pterygota</taxon>
        <taxon>Neoptera</taxon>
        <taxon>Endopterygota</taxon>
        <taxon>Coleoptera</taxon>
        <taxon>Polyphaga</taxon>
        <taxon>Scarabaeiformia</taxon>
        <taxon>Scarabaeidae</taxon>
        <taxon>Rutelinae</taxon>
        <taxon>Popillia</taxon>
    </lineage>
</organism>
<reference evidence="1 2" key="1">
    <citation type="journal article" date="2024" name="BMC Genomics">
        <title>De novo assembly and annotation of Popillia japonica's genome with initial clues to its potential as an invasive pest.</title>
        <authorList>
            <person name="Cucini C."/>
            <person name="Boschi S."/>
            <person name="Funari R."/>
            <person name="Cardaioli E."/>
            <person name="Iannotti N."/>
            <person name="Marturano G."/>
            <person name="Paoli F."/>
            <person name="Bruttini M."/>
            <person name="Carapelli A."/>
            <person name="Frati F."/>
            <person name="Nardi F."/>
        </authorList>
    </citation>
    <scope>NUCLEOTIDE SEQUENCE [LARGE SCALE GENOMIC DNA]</scope>
    <source>
        <strain evidence="1">DMR45628</strain>
    </source>
</reference>
<dbReference type="EMBL" id="JASPKY010001651">
    <property type="protein sequence ID" value="KAK9674687.1"/>
    <property type="molecule type" value="Genomic_DNA"/>
</dbReference>
<accession>A0AAW1HF07</accession>
<gene>
    <name evidence="1" type="ORF">QE152_g40931</name>
</gene>
<evidence type="ECO:0000313" key="2">
    <source>
        <dbReference type="Proteomes" id="UP001458880"/>
    </source>
</evidence>
<name>A0AAW1HF07_POPJA</name>
<proteinExistence type="predicted"/>
<evidence type="ECO:0000313" key="1">
    <source>
        <dbReference type="EMBL" id="KAK9674687.1"/>
    </source>
</evidence>
<feature type="non-terminal residue" evidence="1">
    <location>
        <position position="15"/>
    </location>
</feature>
<protein>
    <submittedName>
        <fullName evidence="1">Uncharacterized protein</fullName>
    </submittedName>
</protein>
<comment type="caution">
    <text evidence="1">The sequence shown here is derived from an EMBL/GenBank/DDBJ whole genome shotgun (WGS) entry which is preliminary data.</text>
</comment>